<reference evidence="2 3" key="1">
    <citation type="submission" date="2019-04" db="EMBL/GenBank/DDBJ databases">
        <title>Friends and foes A comparative genomics studyof 23 Aspergillus species from section Flavi.</title>
        <authorList>
            <consortium name="DOE Joint Genome Institute"/>
            <person name="Kjaerbolling I."/>
            <person name="Vesth T."/>
            <person name="Frisvad J.C."/>
            <person name="Nybo J.L."/>
            <person name="Theobald S."/>
            <person name="Kildgaard S."/>
            <person name="Isbrandt T."/>
            <person name="Kuo A."/>
            <person name="Sato A."/>
            <person name="Lyhne E.K."/>
            <person name="Kogle M.E."/>
            <person name="Wiebenga A."/>
            <person name="Kun R.S."/>
            <person name="Lubbers R.J."/>
            <person name="Makela M.R."/>
            <person name="Barry K."/>
            <person name="Chovatia M."/>
            <person name="Clum A."/>
            <person name="Daum C."/>
            <person name="Haridas S."/>
            <person name="He G."/>
            <person name="LaButti K."/>
            <person name="Lipzen A."/>
            <person name="Mondo S."/>
            <person name="Riley R."/>
            <person name="Salamov A."/>
            <person name="Simmons B.A."/>
            <person name="Magnuson J.K."/>
            <person name="Henrissat B."/>
            <person name="Mortensen U.H."/>
            <person name="Larsen T.O."/>
            <person name="Devries R.P."/>
            <person name="Grigoriev I.V."/>
            <person name="Machida M."/>
            <person name="Baker S.E."/>
            <person name="Andersen M.R."/>
        </authorList>
    </citation>
    <scope>NUCLEOTIDE SEQUENCE [LARGE SCALE GENOMIC DNA]</scope>
    <source>
        <strain evidence="2 3">IBT 29228</strain>
    </source>
</reference>
<evidence type="ECO:0000313" key="2">
    <source>
        <dbReference type="EMBL" id="KAE8378900.1"/>
    </source>
</evidence>
<evidence type="ECO:0000256" key="1">
    <source>
        <dbReference type="SAM" id="Phobius"/>
    </source>
</evidence>
<sequence length="112" mass="12534">METKASGRVAIVLPGGKYPYGVDPYYHLLIIFVFFCAEAIASISPRVSRWLSVIYVTMNLIVRCTRDLNRVMCPSITFSRVEESYLCLIGISSHFSTTVVHVASLTEGLDLR</sequence>
<dbReference type="EMBL" id="ML736201">
    <property type="protein sequence ID" value="KAE8378900.1"/>
    <property type="molecule type" value="Genomic_DNA"/>
</dbReference>
<accession>A0A5N7BAZ6</accession>
<dbReference type="AlphaFoldDB" id="A0A5N7BAZ6"/>
<dbReference type="Proteomes" id="UP000326198">
    <property type="component" value="Unassembled WGS sequence"/>
</dbReference>
<feature type="transmembrane region" description="Helical" evidence="1">
    <location>
        <begin position="25"/>
        <end position="43"/>
    </location>
</feature>
<keyword evidence="1" id="KW-0472">Membrane</keyword>
<keyword evidence="1" id="KW-0812">Transmembrane</keyword>
<proteinExistence type="predicted"/>
<keyword evidence="1" id="KW-1133">Transmembrane helix</keyword>
<keyword evidence="3" id="KW-1185">Reference proteome</keyword>
<protein>
    <submittedName>
        <fullName evidence="2">Uncharacterized protein</fullName>
    </submittedName>
</protein>
<evidence type="ECO:0000313" key="3">
    <source>
        <dbReference type="Proteomes" id="UP000326198"/>
    </source>
</evidence>
<organism evidence="2 3">
    <name type="scientific">Aspergillus bertholletiae</name>
    <dbReference type="NCBI Taxonomy" id="1226010"/>
    <lineage>
        <taxon>Eukaryota</taxon>
        <taxon>Fungi</taxon>
        <taxon>Dikarya</taxon>
        <taxon>Ascomycota</taxon>
        <taxon>Pezizomycotina</taxon>
        <taxon>Eurotiomycetes</taxon>
        <taxon>Eurotiomycetidae</taxon>
        <taxon>Eurotiales</taxon>
        <taxon>Aspergillaceae</taxon>
        <taxon>Aspergillus</taxon>
        <taxon>Aspergillus subgen. Circumdati</taxon>
    </lineage>
</organism>
<gene>
    <name evidence="2" type="ORF">BDV26DRAFT_178290</name>
</gene>
<name>A0A5N7BAZ6_9EURO</name>